<accession>A0A976FIK3</accession>
<dbReference type="GO" id="GO:0006397">
    <property type="term" value="P:mRNA processing"/>
    <property type="evidence" value="ECO:0007669"/>
    <property type="project" value="UniProtKB-KW"/>
</dbReference>
<comment type="subcellular location">
    <subcellularLocation>
        <location evidence="1">Nucleus</location>
    </subcellularLocation>
</comment>
<evidence type="ECO:0000256" key="1">
    <source>
        <dbReference type="ARBA" id="ARBA00004123"/>
    </source>
</evidence>
<dbReference type="GeneID" id="94352347"/>
<evidence type="ECO:0000313" key="9">
    <source>
        <dbReference type="Proteomes" id="UP000294530"/>
    </source>
</evidence>
<feature type="domain" description="RRM" evidence="7">
    <location>
        <begin position="799"/>
        <end position="889"/>
    </location>
</feature>
<dbReference type="KEGG" id="blac:94352347"/>
<dbReference type="GO" id="GO:0005634">
    <property type="term" value="C:nucleus"/>
    <property type="evidence" value="ECO:0007669"/>
    <property type="project" value="UniProtKB-SubCell"/>
</dbReference>
<dbReference type="InterPro" id="IPR012677">
    <property type="entry name" value="Nucleotide-bd_a/b_plait_sf"/>
</dbReference>
<name>A0A976FIK3_BRELC</name>
<dbReference type="InterPro" id="IPR035979">
    <property type="entry name" value="RBD_domain_sf"/>
</dbReference>
<keyword evidence="3" id="KW-0677">Repeat</keyword>
<dbReference type="Gene3D" id="1.25.40.10">
    <property type="entry name" value="Tetratricopeptide repeat domain"/>
    <property type="match status" value="2"/>
</dbReference>
<dbReference type="RefSeq" id="XP_067816785.1">
    <property type="nucleotide sequence ID" value="XM_067966676.1"/>
</dbReference>
<reference evidence="8 9" key="1">
    <citation type="journal article" date="2021" name="Genome Biol.">
        <title>AFLAP: assembly-free linkage analysis pipeline using k-mers from genome sequencing data.</title>
        <authorList>
            <person name="Fletcher K."/>
            <person name="Zhang L."/>
            <person name="Gil J."/>
            <person name="Han R."/>
            <person name="Cavanaugh K."/>
            <person name="Michelmore R."/>
        </authorList>
    </citation>
    <scope>NUCLEOTIDE SEQUENCE [LARGE SCALE GENOMIC DNA]</scope>
    <source>
        <strain evidence="8 9">SF5</strain>
    </source>
</reference>
<evidence type="ECO:0000256" key="2">
    <source>
        <dbReference type="ARBA" id="ARBA00022664"/>
    </source>
</evidence>
<keyword evidence="2" id="KW-0507">mRNA processing</keyword>
<keyword evidence="9" id="KW-1185">Reference proteome</keyword>
<dbReference type="PROSITE" id="PS50102">
    <property type="entry name" value="RRM"/>
    <property type="match status" value="2"/>
</dbReference>
<dbReference type="InterPro" id="IPR000504">
    <property type="entry name" value="RRM_dom"/>
</dbReference>
<dbReference type="Pfam" id="PF00076">
    <property type="entry name" value="RRM_1"/>
    <property type="match status" value="1"/>
</dbReference>
<dbReference type="PANTHER" id="PTHR17204">
    <property type="entry name" value="PRE-MRNA PROCESSING PROTEIN PRP39-RELATED"/>
    <property type="match status" value="1"/>
</dbReference>
<evidence type="ECO:0000259" key="7">
    <source>
        <dbReference type="PROSITE" id="PS50102"/>
    </source>
</evidence>
<dbReference type="GO" id="GO:0008380">
    <property type="term" value="P:RNA splicing"/>
    <property type="evidence" value="ECO:0007669"/>
    <property type="project" value="UniProtKB-KW"/>
</dbReference>
<evidence type="ECO:0000256" key="4">
    <source>
        <dbReference type="ARBA" id="ARBA00023187"/>
    </source>
</evidence>
<evidence type="ECO:0000256" key="3">
    <source>
        <dbReference type="ARBA" id="ARBA00022737"/>
    </source>
</evidence>
<dbReference type="SUPFAM" id="SSF48452">
    <property type="entry name" value="TPR-like"/>
    <property type="match status" value="1"/>
</dbReference>
<evidence type="ECO:0000256" key="6">
    <source>
        <dbReference type="PROSITE-ProRule" id="PRU00176"/>
    </source>
</evidence>
<gene>
    <name evidence="8" type="ORF">CCR75_008626</name>
</gene>
<keyword evidence="4" id="KW-0508">mRNA splicing</keyword>
<dbReference type="SUPFAM" id="SSF54928">
    <property type="entry name" value="RNA-binding domain, RBD"/>
    <property type="match status" value="2"/>
</dbReference>
<sequence>MVYRYLRVAPYFDLGISHHAETLRFTQMVQNATSFDHDSSSSCFSSDDETMDVSADQYTASLASSVHVEVLDEYEETGAKPPTIPAALQTPSASSNVAQCCRETLESIVQASKPIDVSYEQYTAAIEHVTSHWPAVSDVAELENKLKAYHHLRAKLYAVFQLAFPLTEDMYIQWIEDCRAKGDSIEELLRLYELAQADYWSVSLTLQYLNLIKEHQDTAALDMAMEKAQTTMGTHFTRGHEVWARCRELTIAIFDEKDEHCELEKEQRIRDLFSRQMQVPLDQNDLVLSEFRAWTLYNTRDIAASKCVFEAAVARQTKVFAPFLKKLKGFEAAVNGVDDLEQKWLQYLNFVKHRVAPLLSSDGTELVVCLYERAVARLCLSSKLWVTYLDFIESKGLQSKLKVAQRAVRNVPFDSFSWTEALIAMEQQSMDVTAISRYLRTELIERASVPMGELHLLNTLLTWCDVARRQAFTTVNTGSEMEAVETMLEEIFQECHQLLAKAYPKYVEGALRLAEYHAQCCWTLVIPGRSLDARVAKVKDLWQQTLSTLLGDYAATWIAYYNALQQMNVLSVENIRLSVFDEAVKRVKDMPLALADAWLVFERQYGDLTHYLCARRLHRKHSAFIVTPVDIMVFEGDTKPLKSKKRKAIAVEQPAKQCRTQRPKMQNVALLQSNETTAKSSSNAKKSIHKSLTNEHTLFLCNVSKDASQGEIEEMFREIPTLKEVRLVVKTRGERMLSRGMAYVQFTNEEGVEAGLRRDGFLLHGHALRVKRSQPPVASASKAGKTSNGEGFCWNYDPLTLYIGNLNQEQSTRQVSEQELQEALQQSMQQVGELVVVTRVSILRDRHGKWKNYGLVQVAEASQVAVCLANVAALQGMLGNQVTMKASRFSIAHMLEQQAKQHSQKRARQAECHSTNVPHMQRHKVIGSATSLMPRVLRRKAAVSIDASKASKVAKSGALKTNEDFRKMIRNS</sequence>
<dbReference type="EMBL" id="SHOA02000006">
    <property type="protein sequence ID" value="TDH67286.1"/>
    <property type="molecule type" value="Genomic_DNA"/>
</dbReference>
<evidence type="ECO:0000313" key="8">
    <source>
        <dbReference type="EMBL" id="TDH67286.1"/>
    </source>
</evidence>
<feature type="domain" description="RRM" evidence="7">
    <location>
        <begin position="696"/>
        <end position="775"/>
    </location>
</feature>
<comment type="caution">
    <text evidence="8">The sequence shown here is derived from an EMBL/GenBank/DDBJ whole genome shotgun (WGS) entry which is preliminary data.</text>
</comment>
<keyword evidence="5" id="KW-0539">Nucleus</keyword>
<keyword evidence="6" id="KW-0694">RNA-binding</keyword>
<dbReference type="GO" id="GO:0003723">
    <property type="term" value="F:RNA binding"/>
    <property type="evidence" value="ECO:0007669"/>
    <property type="project" value="UniProtKB-UniRule"/>
</dbReference>
<dbReference type="AlphaFoldDB" id="A0A976FIK3"/>
<protein>
    <recommendedName>
        <fullName evidence="7">RRM domain-containing protein</fullName>
    </recommendedName>
</protein>
<dbReference type="Gene3D" id="3.30.70.330">
    <property type="match status" value="2"/>
</dbReference>
<evidence type="ECO:0000256" key="5">
    <source>
        <dbReference type="ARBA" id="ARBA00023242"/>
    </source>
</evidence>
<proteinExistence type="predicted"/>
<dbReference type="InterPro" id="IPR011990">
    <property type="entry name" value="TPR-like_helical_dom_sf"/>
</dbReference>
<dbReference type="Proteomes" id="UP000294530">
    <property type="component" value="Unassembled WGS sequence"/>
</dbReference>
<organism evidence="8 9">
    <name type="scientific">Bremia lactucae</name>
    <name type="common">Lettuce downy mildew</name>
    <dbReference type="NCBI Taxonomy" id="4779"/>
    <lineage>
        <taxon>Eukaryota</taxon>
        <taxon>Sar</taxon>
        <taxon>Stramenopiles</taxon>
        <taxon>Oomycota</taxon>
        <taxon>Peronosporomycetes</taxon>
        <taxon>Peronosporales</taxon>
        <taxon>Peronosporaceae</taxon>
        <taxon>Bremia</taxon>
    </lineage>
</organism>
<dbReference type="SMART" id="SM00360">
    <property type="entry name" value="RRM"/>
    <property type="match status" value="2"/>
</dbReference>
<dbReference type="OrthoDB" id="360390at2759"/>